<feature type="compositionally biased region" description="Basic and acidic residues" evidence="1">
    <location>
        <begin position="29"/>
        <end position="52"/>
    </location>
</feature>
<accession>A0ABY2IN11</accession>
<organism evidence="2 3">
    <name type="scientific">Cryobacterium glucosi</name>
    <dbReference type="NCBI Taxonomy" id="1259175"/>
    <lineage>
        <taxon>Bacteria</taxon>
        <taxon>Bacillati</taxon>
        <taxon>Actinomycetota</taxon>
        <taxon>Actinomycetes</taxon>
        <taxon>Micrococcales</taxon>
        <taxon>Microbacteriaceae</taxon>
        <taxon>Cryobacterium</taxon>
    </lineage>
</organism>
<feature type="compositionally biased region" description="Polar residues" evidence="1">
    <location>
        <begin position="68"/>
        <end position="78"/>
    </location>
</feature>
<comment type="caution">
    <text evidence="2">The sequence shown here is derived from an EMBL/GenBank/DDBJ whole genome shotgun (WGS) entry which is preliminary data.</text>
</comment>
<keyword evidence="3" id="KW-1185">Reference proteome</keyword>
<dbReference type="RefSeq" id="WP_206750900.1">
    <property type="nucleotide sequence ID" value="NZ_SOFS01000031.1"/>
</dbReference>
<dbReference type="EMBL" id="SOFS01000031">
    <property type="protein sequence ID" value="TFC18713.1"/>
    <property type="molecule type" value="Genomic_DNA"/>
</dbReference>
<evidence type="ECO:0000313" key="2">
    <source>
        <dbReference type="EMBL" id="TFC18713.1"/>
    </source>
</evidence>
<evidence type="ECO:0000313" key="3">
    <source>
        <dbReference type="Proteomes" id="UP000297604"/>
    </source>
</evidence>
<dbReference type="Proteomes" id="UP000297604">
    <property type="component" value="Unassembled WGS sequence"/>
</dbReference>
<reference evidence="2 3" key="1">
    <citation type="submission" date="2019-03" db="EMBL/GenBank/DDBJ databases">
        <title>Genomics of glacier-inhabiting Cryobacterium strains.</title>
        <authorList>
            <person name="Liu Q."/>
            <person name="Xin Y.-H."/>
        </authorList>
    </citation>
    <scope>NUCLEOTIDE SEQUENCE [LARGE SCALE GENOMIC DNA]</scope>
    <source>
        <strain evidence="2 3">MDB1-5</strain>
    </source>
</reference>
<name>A0ABY2IN11_9MICO</name>
<evidence type="ECO:0000256" key="1">
    <source>
        <dbReference type="SAM" id="MobiDB-lite"/>
    </source>
</evidence>
<gene>
    <name evidence="2" type="ORF">E3O46_13625</name>
</gene>
<protein>
    <submittedName>
        <fullName evidence="2">Uncharacterized protein</fullName>
    </submittedName>
</protein>
<proteinExistence type="predicted"/>
<feature type="region of interest" description="Disordered" evidence="1">
    <location>
        <begin position="29"/>
        <end position="78"/>
    </location>
</feature>
<sequence length="78" mass="8011">MTLAPMIMGALTGFSRTAALSAEVTVKDHEVGDAEQGHRPSDVDFDRGDDLGRNSQGAPTAQALPTRAMSTAAITGPA</sequence>